<dbReference type="Proteomes" id="UP000050525">
    <property type="component" value="Unassembled WGS sequence"/>
</dbReference>
<feature type="region of interest" description="Disordered" evidence="1">
    <location>
        <begin position="18"/>
        <end position="99"/>
    </location>
</feature>
<gene>
    <name evidence="2" type="ORF">Y1Q_0020886</name>
</gene>
<reference evidence="2 3" key="1">
    <citation type="journal article" date="2012" name="Genome Biol.">
        <title>Sequencing three crocodilian genomes to illuminate the evolution of archosaurs and amniotes.</title>
        <authorList>
            <person name="St John J.A."/>
            <person name="Braun E.L."/>
            <person name="Isberg S.R."/>
            <person name="Miles L.G."/>
            <person name="Chong A.Y."/>
            <person name="Gongora J."/>
            <person name="Dalzell P."/>
            <person name="Moran C."/>
            <person name="Bed'hom B."/>
            <person name="Abzhanov A."/>
            <person name="Burgess S.C."/>
            <person name="Cooksey A.M."/>
            <person name="Castoe T.A."/>
            <person name="Crawford N.G."/>
            <person name="Densmore L.D."/>
            <person name="Drew J.C."/>
            <person name="Edwards S.V."/>
            <person name="Faircloth B.C."/>
            <person name="Fujita M.K."/>
            <person name="Greenwold M.J."/>
            <person name="Hoffmann F.G."/>
            <person name="Howard J.M."/>
            <person name="Iguchi T."/>
            <person name="Janes D.E."/>
            <person name="Khan S.Y."/>
            <person name="Kohno S."/>
            <person name="de Koning A.J."/>
            <person name="Lance S.L."/>
            <person name="McCarthy F.M."/>
            <person name="McCormack J.E."/>
            <person name="Merchant M.E."/>
            <person name="Peterson D.G."/>
            <person name="Pollock D.D."/>
            <person name="Pourmand N."/>
            <person name="Raney B.J."/>
            <person name="Roessler K.A."/>
            <person name="Sanford J.R."/>
            <person name="Sawyer R.H."/>
            <person name="Schmidt C.J."/>
            <person name="Triplett E.W."/>
            <person name="Tuberville T.D."/>
            <person name="Venegas-Anaya M."/>
            <person name="Howard J.T."/>
            <person name="Jarvis E.D."/>
            <person name="Guillette L.J.Jr."/>
            <person name="Glenn T.C."/>
            <person name="Green R.E."/>
            <person name="Ray D.A."/>
        </authorList>
    </citation>
    <scope>NUCLEOTIDE SEQUENCE [LARGE SCALE GENOMIC DNA]</scope>
    <source>
        <strain evidence="2">KSC_2009_1</strain>
    </source>
</reference>
<sequence>MENQSKHVPSCLYPVVKVISRKTAQQRDNVPGTPEEHMPIRRPLAALIENHRNTHPEDQKPHGPDPTQTTAEGHSKKYKRPHGSSEENAPPNPERAMCENTNIHSSKGAVLGSVNKKHKTDYSHTLEKPEEVLPMCLKDHDYFSSEKKRHSYVC</sequence>
<keyword evidence="3" id="KW-1185">Reference proteome</keyword>
<proteinExistence type="predicted"/>
<name>A0A151NJJ6_ALLMI</name>
<feature type="compositionally biased region" description="Basic and acidic residues" evidence="1">
    <location>
        <begin position="49"/>
        <end position="63"/>
    </location>
</feature>
<accession>A0A151NJJ6</accession>
<comment type="caution">
    <text evidence="2">The sequence shown here is derived from an EMBL/GenBank/DDBJ whole genome shotgun (WGS) entry which is preliminary data.</text>
</comment>
<organism evidence="2 3">
    <name type="scientific">Alligator mississippiensis</name>
    <name type="common">American alligator</name>
    <dbReference type="NCBI Taxonomy" id="8496"/>
    <lineage>
        <taxon>Eukaryota</taxon>
        <taxon>Metazoa</taxon>
        <taxon>Chordata</taxon>
        <taxon>Craniata</taxon>
        <taxon>Vertebrata</taxon>
        <taxon>Euteleostomi</taxon>
        <taxon>Archelosauria</taxon>
        <taxon>Archosauria</taxon>
        <taxon>Crocodylia</taxon>
        <taxon>Alligatoridae</taxon>
        <taxon>Alligatorinae</taxon>
        <taxon>Alligator</taxon>
    </lineage>
</organism>
<evidence type="ECO:0000256" key="1">
    <source>
        <dbReference type="SAM" id="MobiDB-lite"/>
    </source>
</evidence>
<dbReference type="EMBL" id="AKHW03002907">
    <property type="protein sequence ID" value="KYO36859.1"/>
    <property type="molecule type" value="Genomic_DNA"/>
</dbReference>
<evidence type="ECO:0000313" key="2">
    <source>
        <dbReference type="EMBL" id="KYO36859.1"/>
    </source>
</evidence>
<evidence type="ECO:0000313" key="3">
    <source>
        <dbReference type="Proteomes" id="UP000050525"/>
    </source>
</evidence>
<protein>
    <submittedName>
        <fullName evidence="2">Uncharacterized protein</fullName>
    </submittedName>
</protein>
<dbReference type="AlphaFoldDB" id="A0A151NJJ6"/>